<reference evidence="3" key="1">
    <citation type="submission" date="2023-11" db="EMBL/GenBank/DDBJ databases">
        <title>Genome assemblies of two species of porcelain crab, Petrolisthes cinctipes and Petrolisthes manimaculis (Anomura: Porcellanidae).</title>
        <authorList>
            <person name="Angst P."/>
        </authorList>
    </citation>
    <scope>NUCLEOTIDE SEQUENCE</scope>
    <source>
        <strain evidence="3">PB745_02</strain>
        <tissue evidence="3">Gill</tissue>
    </source>
</reference>
<evidence type="ECO:0000259" key="2">
    <source>
        <dbReference type="PROSITE" id="PS51089"/>
    </source>
</evidence>
<organism evidence="3 4">
    <name type="scientific">Petrolisthes manimaculis</name>
    <dbReference type="NCBI Taxonomy" id="1843537"/>
    <lineage>
        <taxon>Eukaryota</taxon>
        <taxon>Metazoa</taxon>
        <taxon>Ecdysozoa</taxon>
        <taxon>Arthropoda</taxon>
        <taxon>Crustacea</taxon>
        <taxon>Multicrustacea</taxon>
        <taxon>Malacostraca</taxon>
        <taxon>Eumalacostraca</taxon>
        <taxon>Eucarida</taxon>
        <taxon>Decapoda</taxon>
        <taxon>Pleocyemata</taxon>
        <taxon>Anomura</taxon>
        <taxon>Galatheoidea</taxon>
        <taxon>Porcellanidae</taxon>
        <taxon>Petrolisthes</taxon>
    </lineage>
</organism>
<dbReference type="GO" id="GO:0051016">
    <property type="term" value="P:barbed-end actin filament capping"/>
    <property type="evidence" value="ECO:0007669"/>
    <property type="project" value="TreeGrafter"/>
</dbReference>
<dbReference type="PROSITE" id="PS51089">
    <property type="entry name" value="HP"/>
    <property type="match status" value="1"/>
</dbReference>
<dbReference type="AlphaFoldDB" id="A0AAE1NJR5"/>
<feature type="region of interest" description="Disordered" evidence="1">
    <location>
        <begin position="123"/>
        <end position="182"/>
    </location>
</feature>
<dbReference type="Proteomes" id="UP001292094">
    <property type="component" value="Unassembled WGS sequence"/>
</dbReference>
<dbReference type="EMBL" id="JAWZYT010005548">
    <property type="protein sequence ID" value="KAK4290264.1"/>
    <property type="molecule type" value="Genomic_DNA"/>
</dbReference>
<dbReference type="SUPFAM" id="SSF55753">
    <property type="entry name" value="Actin depolymerizing proteins"/>
    <property type="match status" value="5"/>
</dbReference>
<name>A0AAE1NJR5_9EUCA</name>
<dbReference type="GO" id="GO:0008154">
    <property type="term" value="P:actin polymerization or depolymerization"/>
    <property type="evidence" value="ECO:0007669"/>
    <property type="project" value="TreeGrafter"/>
</dbReference>
<dbReference type="GO" id="GO:0051015">
    <property type="term" value="F:actin filament binding"/>
    <property type="evidence" value="ECO:0007669"/>
    <property type="project" value="InterPro"/>
</dbReference>
<dbReference type="SMART" id="SM00262">
    <property type="entry name" value="GEL"/>
    <property type="match status" value="4"/>
</dbReference>
<comment type="caution">
    <text evidence="3">The sequence shown here is derived from an EMBL/GenBank/DDBJ whole genome shotgun (WGS) entry which is preliminary data.</text>
</comment>
<dbReference type="InterPro" id="IPR036886">
    <property type="entry name" value="Villin_headpiece_dom_sf"/>
</dbReference>
<dbReference type="GO" id="GO:0005737">
    <property type="term" value="C:cytoplasm"/>
    <property type="evidence" value="ECO:0007669"/>
    <property type="project" value="TreeGrafter"/>
</dbReference>
<dbReference type="GO" id="GO:0051014">
    <property type="term" value="P:actin filament severing"/>
    <property type="evidence" value="ECO:0007669"/>
    <property type="project" value="TreeGrafter"/>
</dbReference>
<sequence length="1121" mass="126028">MLRGRTIQKHEKRREILEKEDEETLAALQKNGEDGWKNRVKKENKDVNSNVTLRPKGGVSVRERPVSLMDRVSALETSSQQWKGRVTQSDATKFTVAHKMASSSTSSVPSVVGSITPGIILTPDTATTPVGSPLSERKKRSPCQKIFKSKTGGNLPSILNKSSPATSQKDFKRSISTPNDGETVMGTSVSVPQADDEHFNAFFSRTSSSTTINSPDLTLEEADLDHISDTASHLVVKRRSVRVTRRQVASRNPLRALAAREDLKSEYTEVKLGIGEREVRRMKKEELSKGSSMAVEALAGLASRENFSAVSLKKVEDSPVVREMPPYTALMLLQVKGRRHAQTRLVEPKESNVNQGDDFLLITPTEVYHYKGLFANVIERAKAAEIALYILQKRDMGITTAKNLVELDENSPISRKAKFWRLLGGGEGSEAQVAGPPDEDESVEAALVAANKIYEVQGDCLLPVPQAWGQMPKIEILSSDKVLVLDFGAEMYIWAGKRACGDERKLGLAIAREMWEEDYDYSDCDINPITPMTLVTEAKMKGSRPNWCLCAKLTENVETILFKEKFIDWPDLAQQSRIKEVKKEMERHVAPVCELDPCDAQTLLEDTPPEPDLVLEMSHLGRGVEYYDQEERRLLTIATNEIKVWHVSEYGKVVMDNSSLCHLHAGDTYVVRWYYLVTATGRTLKGEPSKHNVTGRSRVAYFFWQGRESSVSDKGVSALMTVELDEERGPHIRVSMGSEPPAFLNLFKGSLVIHQGWRENQEHQNGQSPWKMFVVRGELENEGHLLQTDVDSSFLRSRGCLILVNTETGTIYLWLGAKALKHTRKVGSITAQKLSETSDSEMGWKEGVTKKVKEQYEGAESRDFWEGFGGSTAKNRHFSLLDDDHSYDWTMRMWHLEAKHDSFQANEVTCTYRATAVPNPLPLLQLDLYSAQQPALFLVDGGHQLWVWQGWWPDQTSEGEDFSATGSAVLRFNFARRAGLQTALDYQKLKAKAQAAKSYKKVKVKEAEPQLVVAGMEPLEFTNLFPTWTPRPDITAIQEEEGRWVMGGQCNVRDILAQLTRTRYSLTELTAKPLPDGADPLRLEVYLGDEEFVEALGMDRQEFYTLQQWKQTDIKKKANLF</sequence>
<dbReference type="SUPFAM" id="SSF47050">
    <property type="entry name" value="VHP, Villin headpiece domain"/>
    <property type="match status" value="1"/>
</dbReference>
<dbReference type="GO" id="GO:0015629">
    <property type="term" value="C:actin cytoskeleton"/>
    <property type="evidence" value="ECO:0007669"/>
    <property type="project" value="TreeGrafter"/>
</dbReference>
<dbReference type="Gene3D" id="3.40.20.10">
    <property type="entry name" value="Severin"/>
    <property type="match status" value="5"/>
</dbReference>
<protein>
    <recommendedName>
        <fullName evidence="2">HP domain-containing protein</fullName>
    </recommendedName>
</protein>
<dbReference type="Gene3D" id="1.10.950.10">
    <property type="entry name" value="Villin headpiece domain"/>
    <property type="match status" value="1"/>
</dbReference>
<dbReference type="Pfam" id="PF02209">
    <property type="entry name" value="VHP"/>
    <property type="match status" value="1"/>
</dbReference>
<evidence type="ECO:0000313" key="4">
    <source>
        <dbReference type="Proteomes" id="UP001292094"/>
    </source>
</evidence>
<feature type="compositionally biased region" description="Polar residues" evidence="1">
    <location>
        <begin position="151"/>
        <end position="182"/>
    </location>
</feature>
<dbReference type="InterPro" id="IPR029006">
    <property type="entry name" value="ADF-H/Gelsolin-like_dom_sf"/>
</dbReference>
<evidence type="ECO:0000313" key="3">
    <source>
        <dbReference type="EMBL" id="KAK4290264.1"/>
    </source>
</evidence>
<dbReference type="InterPro" id="IPR007122">
    <property type="entry name" value="Villin/Gelsolin"/>
</dbReference>
<dbReference type="SMART" id="SM00153">
    <property type="entry name" value="VHP"/>
    <property type="match status" value="1"/>
</dbReference>
<evidence type="ECO:0000256" key="1">
    <source>
        <dbReference type="SAM" id="MobiDB-lite"/>
    </source>
</evidence>
<dbReference type="PANTHER" id="PTHR11977:SF45">
    <property type="entry name" value="SUPERVILLIN"/>
    <property type="match status" value="1"/>
</dbReference>
<keyword evidence="4" id="KW-1185">Reference proteome</keyword>
<dbReference type="PANTHER" id="PTHR11977">
    <property type="entry name" value="VILLIN"/>
    <property type="match status" value="1"/>
</dbReference>
<accession>A0AAE1NJR5</accession>
<dbReference type="InterPro" id="IPR003128">
    <property type="entry name" value="Villin_headpiece"/>
</dbReference>
<dbReference type="GO" id="GO:0005546">
    <property type="term" value="F:phosphatidylinositol-4,5-bisphosphate binding"/>
    <property type="evidence" value="ECO:0007669"/>
    <property type="project" value="TreeGrafter"/>
</dbReference>
<feature type="domain" description="HP" evidence="2">
    <location>
        <begin position="1058"/>
        <end position="1121"/>
    </location>
</feature>
<proteinExistence type="predicted"/>
<gene>
    <name evidence="3" type="ORF">Pmani_036821</name>
</gene>